<proteinExistence type="inferred from homology"/>
<accession>A0A1W4X337</accession>
<keyword evidence="8" id="KW-1185">Reference proteome</keyword>
<keyword evidence="7" id="KW-0539">Nucleus</keyword>
<dbReference type="RefSeq" id="XP_018326798.1">
    <property type="nucleotide sequence ID" value="XM_018471296.2"/>
</dbReference>
<dbReference type="GO" id="GO:0000978">
    <property type="term" value="F:RNA polymerase II cis-regulatory region sequence-specific DNA binding"/>
    <property type="evidence" value="ECO:0007669"/>
    <property type="project" value="UniProtKB-ARBA"/>
</dbReference>
<keyword evidence="3" id="KW-0677">Repeat</keyword>
<dbReference type="OrthoDB" id="2127950at2759"/>
<keyword evidence="6" id="KW-0804">Transcription</keyword>
<dbReference type="GO" id="GO:0006352">
    <property type="term" value="P:DNA-templated transcription initiation"/>
    <property type="evidence" value="ECO:0007669"/>
    <property type="project" value="InterPro"/>
</dbReference>
<dbReference type="PROSITE" id="PS00351">
    <property type="entry name" value="TFIID"/>
    <property type="match status" value="1"/>
</dbReference>
<dbReference type="GO" id="GO:0001092">
    <property type="term" value="F:TFIIA-class transcription factor complex binding"/>
    <property type="evidence" value="ECO:0007669"/>
    <property type="project" value="UniProtKB-ARBA"/>
</dbReference>
<dbReference type="FunFam" id="3.30.310.10:FF:000002">
    <property type="entry name" value="TATA-box-binding protein 2"/>
    <property type="match status" value="1"/>
</dbReference>
<dbReference type="SUPFAM" id="SSF55945">
    <property type="entry name" value="TATA-box binding protein-like"/>
    <property type="match status" value="2"/>
</dbReference>
<comment type="subcellular location">
    <subcellularLocation>
        <location evidence="1">Nucleus</location>
    </subcellularLocation>
</comment>
<dbReference type="GO" id="GO:0042797">
    <property type="term" value="P:tRNA transcription by RNA polymerase III"/>
    <property type="evidence" value="ECO:0007669"/>
    <property type="project" value="UniProtKB-ARBA"/>
</dbReference>
<dbReference type="GeneID" id="108738069"/>
<dbReference type="PANTHER" id="PTHR10126">
    <property type="entry name" value="TATA-BOX BINDING PROTEIN"/>
    <property type="match status" value="1"/>
</dbReference>
<reference evidence="9" key="1">
    <citation type="submission" date="2025-08" db="UniProtKB">
        <authorList>
            <consortium name="RefSeq"/>
        </authorList>
    </citation>
    <scope>IDENTIFICATION</scope>
    <source>
        <tissue evidence="9">Entire body</tissue>
    </source>
</reference>
<gene>
    <name evidence="9" type="primary">LOC108738069</name>
</gene>
<evidence type="ECO:0000256" key="4">
    <source>
        <dbReference type="ARBA" id="ARBA00023015"/>
    </source>
</evidence>
<dbReference type="PRINTS" id="PR00686">
    <property type="entry name" value="TIFACTORIID"/>
</dbReference>
<dbReference type="STRING" id="224129.A0A1W4X337"/>
<dbReference type="GO" id="GO:0000992">
    <property type="term" value="F:RNA polymerase III cis-regulatory region sequence-specific DNA binding"/>
    <property type="evidence" value="ECO:0007669"/>
    <property type="project" value="UniProtKB-ARBA"/>
</dbReference>
<dbReference type="InterPro" id="IPR030491">
    <property type="entry name" value="TBP_CS"/>
</dbReference>
<dbReference type="InterPro" id="IPR012295">
    <property type="entry name" value="TBP_dom_sf"/>
</dbReference>
<comment type="similarity">
    <text evidence="2">Belongs to the TBP family.</text>
</comment>
<evidence type="ECO:0000256" key="1">
    <source>
        <dbReference type="ARBA" id="ARBA00004123"/>
    </source>
</evidence>
<evidence type="ECO:0000313" key="9">
    <source>
        <dbReference type="RefSeq" id="XP_018326798.1"/>
    </source>
</evidence>
<evidence type="ECO:0000256" key="5">
    <source>
        <dbReference type="ARBA" id="ARBA00023125"/>
    </source>
</evidence>
<evidence type="ECO:0000313" key="8">
    <source>
        <dbReference type="Proteomes" id="UP000192223"/>
    </source>
</evidence>
<dbReference type="CDD" id="cd04516">
    <property type="entry name" value="TBP_eukaryotes"/>
    <property type="match status" value="1"/>
</dbReference>
<dbReference type="GO" id="GO:0032991">
    <property type="term" value="C:protein-containing complex"/>
    <property type="evidence" value="ECO:0007669"/>
    <property type="project" value="UniProtKB-ARBA"/>
</dbReference>
<protein>
    <submittedName>
        <fullName evidence="9">TATA-box-binding protein</fullName>
    </submittedName>
</protein>
<dbReference type="Gene3D" id="3.30.310.10">
    <property type="entry name" value="TATA-Binding Protein"/>
    <property type="match status" value="2"/>
</dbReference>
<dbReference type="InterPro" id="IPR033710">
    <property type="entry name" value="TBP_eukaryotic"/>
</dbReference>
<name>A0A1W4X337_AGRPL</name>
<dbReference type="GO" id="GO:0005634">
    <property type="term" value="C:nucleus"/>
    <property type="evidence" value="ECO:0007669"/>
    <property type="project" value="UniProtKB-SubCell"/>
</dbReference>
<evidence type="ECO:0000256" key="3">
    <source>
        <dbReference type="ARBA" id="ARBA00022737"/>
    </source>
</evidence>
<dbReference type="Pfam" id="PF00352">
    <property type="entry name" value="TBP"/>
    <property type="match status" value="2"/>
</dbReference>
<dbReference type="AlphaFoldDB" id="A0A1W4X337"/>
<dbReference type="FunFam" id="3.30.310.10:FF:000005">
    <property type="entry name" value="TATA box-binding protein-like 1"/>
    <property type="match status" value="1"/>
</dbReference>
<dbReference type="Proteomes" id="UP000192223">
    <property type="component" value="Unplaced"/>
</dbReference>
<keyword evidence="5" id="KW-0238">DNA-binding</keyword>
<dbReference type="HAMAP" id="MF_00408">
    <property type="entry name" value="TATA_bind_prot_arch"/>
    <property type="match status" value="1"/>
</dbReference>
<dbReference type="FunCoup" id="A0A1W4X337">
    <property type="interactions" value="146"/>
</dbReference>
<organism evidence="8 9">
    <name type="scientific">Agrilus planipennis</name>
    <name type="common">Emerald ash borer</name>
    <name type="synonym">Agrilus marcopoli</name>
    <dbReference type="NCBI Taxonomy" id="224129"/>
    <lineage>
        <taxon>Eukaryota</taxon>
        <taxon>Metazoa</taxon>
        <taxon>Ecdysozoa</taxon>
        <taxon>Arthropoda</taxon>
        <taxon>Hexapoda</taxon>
        <taxon>Insecta</taxon>
        <taxon>Pterygota</taxon>
        <taxon>Neoptera</taxon>
        <taxon>Endopterygota</taxon>
        <taxon>Coleoptera</taxon>
        <taxon>Polyphaga</taxon>
        <taxon>Elateriformia</taxon>
        <taxon>Buprestoidea</taxon>
        <taxon>Buprestidae</taxon>
        <taxon>Agrilinae</taxon>
        <taxon>Agrilus</taxon>
    </lineage>
</organism>
<evidence type="ECO:0000256" key="7">
    <source>
        <dbReference type="ARBA" id="ARBA00023242"/>
    </source>
</evidence>
<dbReference type="InterPro" id="IPR000814">
    <property type="entry name" value="TBP"/>
</dbReference>
<dbReference type="KEGG" id="apln:108738069"/>
<evidence type="ECO:0000256" key="2">
    <source>
        <dbReference type="ARBA" id="ARBA00005560"/>
    </source>
</evidence>
<evidence type="ECO:0000256" key="6">
    <source>
        <dbReference type="ARBA" id="ARBA00023163"/>
    </source>
</evidence>
<dbReference type="InParanoid" id="A0A1W4X337"/>
<sequence>MDSNLNETSGLSNVDDASNYAVKPVESELSQHYPLKAILQPLGSTSLTKSPSCMVVYTPGGTSEPHTNITLQNCVITMDLGCPLDLMKINLRTRNSEFNPARFCGVVMRIREPRTTALIFKSGKVICVGSKNEYDALVAAKKFARIIQRIGFNIRFTKFQVQNIVATCDLRFPIKLENLNQIHGQFSSYEPELFPGLIYRMVKPRIVLLIFVNGKVIFTGGKSRQDIKDALDNIYPILRSFRKN</sequence>
<keyword evidence="4" id="KW-0805">Transcription regulation</keyword>